<gene>
    <name evidence="1" type="ORF">HGG74_20365</name>
</gene>
<dbReference type="AlphaFoldDB" id="A0A7X6K7Z1"/>
<dbReference type="EMBL" id="JAAZSQ010000039">
    <property type="protein sequence ID" value="NKX56829.1"/>
    <property type="molecule type" value="Genomic_DNA"/>
</dbReference>
<evidence type="ECO:0000313" key="2">
    <source>
        <dbReference type="Proteomes" id="UP000544090"/>
    </source>
</evidence>
<organism evidence="1 2">
    <name type="scientific">Arthrobacter mobilis</name>
    <dbReference type="NCBI Taxonomy" id="2724944"/>
    <lineage>
        <taxon>Bacteria</taxon>
        <taxon>Bacillati</taxon>
        <taxon>Actinomycetota</taxon>
        <taxon>Actinomycetes</taxon>
        <taxon>Micrococcales</taxon>
        <taxon>Micrococcaceae</taxon>
        <taxon>Arthrobacter</taxon>
    </lineage>
</organism>
<proteinExistence type="predicted"/>
<reference evidence="1 2" key="1">
    <citation type="submission" date="2020-04" db="EMBL/GenBank/DDBJ databases">
        <title>Arthrobacter sp. nov.</title>
        <authorList>
            <person name="Liu S."/>
        </authorList>
    </citation>
    <scope>NUCLEOTIDE SEQUENCE [LARGE SCALE GENOMIC DNA]</scope>
    <source>
        <strain evidence="1 2">E918</strain>
    </source>
</reference>
<name>A0A7X6K7Z1_9MICC</name>
<dbReference type="Proteomes" id="UP000544090">
    <property type="component" value="Unassembled WGS sequence"/>
</dbReference>
<dbReference type="RefSeq" id="WP_168489361.1">
    <property type="nucleotide sequence ID" value="NZ_JAAZSQ010000039.1"/>
</dbReference>
<sequence length="148" mass="16471">MKPSRILAGVGELRTLEPYSLVCPPTPLVHPPEAERRGWLEPGSNAVIPAEQTFERLARNGKILFHWDARPTGQGKAWQTIIPGRKPLKKAHVTLTHAKSAITGRIWRVADVEMQILELDPATGEFTVLYDIPTGTTVPRLPWKQGAR</sequence>
<keyword evidence="2" id="KW-1185">Reference proteome</keyword>
<comment type="caution">
    <text evidence="1">The sequence shown here is derived from an EMBL/GenBank/DDBJ whole genome shotgun (WGS) entry which is preliminary data.</text>
</comment>
<accession>A0A7X6K7Z1</accession>
<evidence type="ECO:0000313" key="1">
    <source>
        <dbReference type="EMBL" id="NKX56829.1"/>
    </source>
</evidence>
<protein>
    <submittedName>
        <fullName evidence="1">Uncharacterized protein</fullName>
    </submittedName>
</protein>